<accession>A0A085ZGC7</accession>
<dbReference type="Proteomes" id="UP000028715">
    <property type="component" value="Unassembled WGS sequence"/>
</dbReference>
<comment type="caution">
    <text evidence="1">The sequence shown here is derived from an EMBL/GenBank/DDBJ whole genome shotgun (WGS) entry which is preliminary data.</text>
</comment>
<keyword evidence="2" id="KW-1185">Reference proteome</keyword>
<evidence type="ECO:0000313" key="1">
    <source>
        <dbReference type="EMBL" id="KFF03491.1"/>
    </source>
</evidence>
<name>A0A085ZGC7_9FLAO</name>
<dbReference type="AlphaFoldDB" id="A0A085ZGC7"/>
<organism evidence="1 2">
    <name type="scientific">Flavobacterium reichenbachii</name>
    <dbReference type="NCBI Taxonomy" id="362418"/>
    <lineage>
        <taxon>Bacteria</taxon>
        <taxon>Pseudomonadati</taxon>
        <taxon>Bacteroidota</taxon>
        <taxon>Flavobacteriia</taxon>
        <taxon>Flavobacteriales</taxon>
        <taxon>Flavobacteriaceae</taxon>
        <taxon>Flavobacterium</taxon>
    </lineage>
</organism>
<sequence>MPVSVNLLDREDYDRYFQPPNSHKKDSIVLKKINPELQRAIDVSLKKKSISAHLYEDNDFYGGVVAIYCVNRQESATFRMDSIANLKDGFKYNCE</sequence>
<dbReference type="EMBL" id="JPRL01000002">
    <property type="protein sequence ID" value="KFF03491.1"/>
    <property type="molecule type" value="Genomic_DNA"/>
</dbReference>
<reference evidence="1 2" key="1">
    <citation type="submission" date="2014-07" db="EMBL/GenBank/DDBJ databases">
        <title>Genome of Flavobacterium reichenbachii LMG 25512.</title>
        <authorList>
            <person name="Stropko S.J."/>
            <person name="Pipes S.E."/>
            <person name="Newman J.D."/>
        </authorList>
    </citation>
    <scope>NUCLEOTIDE SEQUENCE [LARGE SCALE GENOMIC DNA]</scope>
    <source>
        <strain evidence="1 2">LMG 25512</strain>
    </source>
</reference>
<proteinExistence type="predicted"/>
<evidence type="ECO:0000313" key="2">
    <source>
        <dbReference type="Proteomes" id="UP000028715"/>
    </source>
</evidence>
<gene>
    <name evidence="1" type="ORF">IW19_21670</name>
</gene>
<protein>
    <submittedName>
        <fullName evidence="1">Uncharacterized protein</fullName>
    </submittedName>
</protein>
<dbReference type="STRING" id="362418.IW19_21670"/>